<sequence length="139" mass="16188">MKQILIPLFIVTLFVLSGCGDQLKAEQVYDEAIMATEQLESVSFQRNQTLTAQQESFRSAMEGEIAYNPLQAYAEIQMTLLNLTESLNMEVYVTNDEWRVRPNNPGATWQVRDREGFTDQSLRNQQRCWKLSYHIIMNF</sequence>
<dbReference type="Gene3D" id="2.50.20.20">
    <property type="match status" value="1"/>
</dbReference>
<dbReference type="Proteomes" id="UP000018890">
    <property type="component" value="Unassembled WGS sequence"/>
</dbReference>
<gene>
    <name evidence="1" type="ORF">JCM9140_2300</name>
</gene>
<accession>W4Q2N6</accession>
<comment type="caution">
    <text evidence="1">The sequence shown here is derived from an EMBL/GenBank/DDBJ whole genome shotgun (WGS) entry which is preliminary data.</text>
</comment>
<reference evidence="1" key="1">
    <citation type="journal article" date="2014" name="Genome Announc.">
        <title>Draft Genome Sequences of Three Alkaliphilic Bacillus Strains, Bacillus wakoensis JCM 9140T, Bacillus akibai JCM 9157T, and Bacillus hemicellulosilyticus JCM 9152T.</title>
        <authorList>
            <person name="Yuki M."/>
            <person name="Oshima K."/>
            <person name="Suda W."/>
            <person name="Oshida Y."/>
            <person name="Kitamura K."/>
            <person name="Iida T."/>
            <person name="Hattori M."/>
            <person name="Ohkuma M."/>
        </authorList>
    </citation>
    <scope>NUCLEOTIDE SEQUENCE [LARGE SCALE GENOMIC DNA]</scope>
    <source>
        <strain evidence="1">JCM 9140</strain>
    </source>
</reference>
<evidence type="ECO:0000313" key="1">
    <source>
        <dbReference type="EMBL" id="GAE26252.1"/>
    </source>
</evidence>
<dbReference type="RefSeq" id="WP_034745638.1">
    <property type="nucleotide sequence ID" value="NZ_BAUT01000021.1"/>
</dbReference>
<dbReference type="EMBL" id="BAUT01000021">
    <property type="protein sequence ID" value="GAE26252.1"/>
    <property type="molecule type" value="Genomic_DNA"/>
</dbReference>
<evidence type="ECO:0000313" key="2">
    <source>
        <dbReference type="Proteomes" id="UP000018890"/>
    </source>
</evidence>
<keyword evidence="2" id="KW-1185">Reference proteome</keyword>
<organism evidence="1 2">
    <name type="scientific">Halalkalibacter wakoensis JCM 9140</name>
    <dbReference type="NCBI Taxonomy" id="1236970"/>
    <lineage>
        <taxon>Bacteria</taxon>
        <taxon>Bacillati</taxon>
        <taxon>Bacillota</taxon>
        <taxon>Bacilli</taxon>
        <taxon>Bacillales</taxon>
        <taxon>Bacillaceae</taxon>
        <taxon>Halalkalibacter</taxon>
    </lineage>
</organism>
<dbReference type="Pfam" id="PF20316">
    <property type="entry name" value="DUF6612"/>
    <property type="match status" value="1"/>
</dbReference>
<dbReference type="AlphaFoldDB" id="W4Q2N6"/>
<evidence type="ECO:0008006" key="3">
    <source>
        <dbReference type="Google" id="ProtNLM"/>
    </source>
</evidence>
<protein>
    <recommendedName>
        <fullName evidence="3">Lipoprotein</fullName>
    </recommendedName>
</protein>
<dbReference type="PROSITE" id="PS51257">
    <property type="entry name" value="PROKAR_LIPOPROTEIN"/>
    <property type="match status" value="1"/>
</dbReference>
<proteinExistence type="predicted"/>
<dbReference type="InterPro" id="IPR046720">
    <property type="entry name" value="DUF6612"/>
</dbReference>
<name>W4Q2N6_9BACI</name>